<proteinExistence type="predicted"/>
<protein>
    <submittedName>
        <fullName evidence="1">Uncharacterized protein</fullName>
    </submittedName>
</protein>
<dbReference type="Proteomes" id="UP000290567">
    <property type="component" value="Unassembled WGS sequence"/>
</dbReference>
<comment type="caution">
    <text evidence="1">The sequence shown here is derived from an EMBL/GenBank/DDBJ whole genome shotgun (WGS) entry which is preliminary data.</text>
</comment>
<dbReference type="RefSeq" id="WP_146620674.1">
    <property type="nucleotide sequence ID" value="NZ_BJCC01000001.1"/>
</dbReference>
<organism evidence="1 2">
    <name type="scientific">Enterococcus florum</name>
    <dbReference type="NCBI Taxonomy" id="2480627"/>
    <lineage>
        <taxon>Bacteria</taxon>
        <taxon>Bacillati</taxon>
        <taxon>Bacillota</taxon>
        <taxon>Bacilli</taxon>
        <taxon>Lactobacillales</taxon>
        <taxon>Enterococcaceae</taxon>
        <taxon>Enterococcus</taxon>
    </lineage>
</organism>
<sequence length="218" mass="26145">MQANDKRIVWKEMNDFQLLGIIQEFINKNEIQSVRQYQSKLNEQPHAVPSTWFINTRFKSWDNLLLTLGKKPYDRYRWNAINNSDLEQMVKEFVKENRICSQRKYEKVIVGRGMPSLSTLKKRFGDLNYLFKQEKDSDKYTDFELLKLIYDEINRLGLTESLSRTEFEKSYDKSIIPSPSTIMRQMNKSWEMLMQELGFDYRKTKVEKLTKNLKQSHS</sequence>
<name>A0A4P5PFC6_9ENTE</name>
<dbReference type="OrthoDB" id="2179319at2"/>
<accession>A0A4P5PFC6</accession>
<evidence type="ECO:0000313" key="2">
    <source>
        <dbReference type="Proteomes" id="UP000290567"/>
    </source>
</evidence>
<evidence type="ECO:0000313" key="1">
    <source>
        <dbReference type="EMBL" id="GCF92153.1"/>
    </source>
</evidence>
<dbReference type="EMBL" id="BJCC01000001">
    <property type="protein sequence ID" value="GCF92153.1"/>
    <property type="molecule type" value="Genomic_DNA"/>
</dbReference>
<keyword evidence="2" id="KW-1185">Reference proteome</keyword>
<reference evidence="2" key="1">
    <citation type="submission" date="2019-02" db="EMBL/GenBank/DDBJ databases">
        <title>Draft genome sequence of Enterococcus sp. Gos25-1.</title>
        <authorList>
            <person name="Tanaka N."/>
            <person name="Shiwa Y."/>
            <person name="Fujita N."/>
        </authorList>
    </citation>
    <scope>NUCLEOTIDE SEQUENCE [LARGE SCALE GENOMIC DNA]</scope>
    <source>
        <strain evidence="2">Gos25-1</strain>
    </source>
</reference>
<dbReference type="AlphaFoldDB" id="A0A4P5PFC6"/>
<gene>
    <name evidence="1" type="ORF">NRIC_00440</name>
</gene>